<proteinExistence type="predicted"/>
<dbReference type="RefSeq" id="WP_165265094.1">
    <property type="nucleotide sequence ID" value="NZ_JAAKZY010000145.1"/>
</dbReference>
<feature type="transmembrane region" description="Helical" evidence="1">
    <location>
        <begin position="279"/>
        <end position="303"/>
    </location>
</feature>
<gene>
    <name evidence="2" type="ORF">G5C60_34310</name>
</gene>
<comment type="caution">
    <text evidence="2">The sequence shown here is derived from an EMBL/GenBank/DDBJ whole genome shotgun (WGS) entry which is preliminary data.</text>
</comment>
<feature type="transmembrane region" description="Helical" evidence="1">
    <location>
        <begin position="233"/>
        <end position="253"/>
    </location>
</feature>
<evidence type="ECO:0000313" key="3">
    <source>
        <dbReference type="Proteomes" id="UP000472335"/>
    </source>
</evidence>
<evidence type="ECO:0000256" key="1">
    <source>
        <dbReference type="SAM" id="Phobius"/>
    </source>
</evidence>
<feature type="transmembrane region" description="Helical" evidence="1">
    <location>
        <begin position="23"/>
        <end position="45"/>
    </location>
</feature>
<dbReference type="InterPro" id="IPR033459">
    <property type="entry name" value="AveC-like"/>
</dbReference>
<feature type="transmembrane region" description="Helical" evidence="1">
    <location>
        <begin position="65"/>
        <end position="84"/>
    </location>
</feature>
<dbReference type="Proteomes" id="UP000472335">
    <property type="component" value="Unassembled WGS sequence"/>
</dbReference>
<keyword evidence="1" id="KW-0472">Membrane</keyword>
<feature type="transmembrane region" description="Helical" evidence="1">
    <location>
        <begin position="197"/>
        <end position="221"/>
    </location>
</feature>
<dbReference type="AlphaFoldDB" id="A0A6G4VF02"/>
<keyword evidence="3" id="KW-1185">Reference proteome</keyword>
<keyword evidence="1" id="KW-1133">Transmembrane helix</keyword>
<organism evidence="2 3">
    <name type="scientific">Streptomyces scabichelini</name>
    <dbReference type="NCBI Taxonomy" id="2711217"/>
    <lineage>
        <taxon>Bacteria</taxon>
        <taxon>Bacillati</taxon>
        <taxon>Actinomycetota</taxon>
        <taxon>Actinomycetes</taxon>
        <taxon>Kitasatosporales</taxon>
        <taxon>Streptomycetaceae</taxon>
        <taxon>Streptomyces</taxon>
    </lineage>
</organism>
<accession>A0A6G4VF02</accession>
<reference evidence="2 3" key="1">
    <citation type="submission" date="2020-02" db="EMBL/GenBank/DDBJ databases">
        <title>Whole-genome analyses of novel actinobacteria.</title>
        <authorList>
            <person name="Sahin N."/>
            <person name="Gencbay T."/>
        </authorList>
    </citation>
    <scope>NUCLEOTIDE SEQUENCE [LARGE SCALE GENOMIC DNA]</scope>
    <source>
        <strain evidence="2 3">HC44</strain>
    </source>
</reference>
<name>A0A6G4VF02_9ACTN</name>
<feature type="transmembrane region" description="Helical" evidence="1">
    <location>
        <begin position="96"/>
        <end position="112"/>
    </location>
</feature>
<dbReference type="Pfam" id="PF17198">
    <property type="entry name" value="AveC_like"/>
    <property type="match status" value="1"/>
</dbReference>
<keyword evidence="1" id="KW-0812">Transmembrane</keyword>
<sequence>MSGHTQRTARAQRRSAVRMVRPVHVWAAAGTLCLAAQLALLVRWLADRGYRLTGGPRPAAPATALVLQGLFSALCLAVLALLIRMAWRQCRAERRLSFDTAGIIGFLLATWLDPVQNYLRPVFVQNAYALTPAASWGPYLPGWQGSDPHTVTWLWLPLLPMYGAFYAAVILISRLMRRIRARHPQWSEARLYGASYLISYAAVAPLTQIYPLLAVGVWGHAIPELTLFSGRWYQWPLYEAPVTALVVLLPSILRHQHLTGGSSLVERGMEQLPDTRRSWARALAVTAFMNGAVLLYMLIQILLSLLPGISPQSLPAHFGTTF</sequence>
<feature type="transmembrane region" description="Helical" evidence="1">
    <location>
        <begin position="153"/>
        <end position="176"/>
    </location>
</feature>
<dbReference type="EMBL" id="JAAKZY010000145">
    <property type="protein sequence ID" value="NGO12551.1"/>
    <property type="molecule type" value="Genomic_DNA"/>
</dbReference>
<evidence type="ECO:0000313" key="2">
    <source>
        <dbReference type="EMBL" id="NGO12551.1"/>
    </source>
</evidence>
<protein>
    <submittedName>
        <fullName evidence="2">Spirocyclase AveC family protein</fullName>
    </submittedName>
</protein>